<proteinExistence type="predicted"/>
<keyword evidence="1" id="KW-0812">Transmembrane</keyword>
<dbReference type="Proteomes" id="UP000286134">
    <property type="component" value="Unassembled WGS sequence"/>
</dbReference>
<keyword evidence="1" id="KW-1133">Transmembrane helix</keyword>
<feature type="transmembrane region" description="Helical" evidence="1">
    <location>
        <begin position="6"/>
        <end position="22"/>
    </location>
</feature>
<evidence type="ECO:0000313" key="3">
    <source>
        <dbReference type="Proteomes" id="UP000286134"/>
    </source>
</evidence>
<comment type="caution">
    <text evidence="2">The sequence shown here is derived from an EMBL/GenBank/DDBJ whole genome shotgun (WGS) entry which is preliminary data.</text>
</comment>
<dbReference type="EMBL" id="MCFK01009262">
    <property type="protein sequence ID" value="RKF55067.1"/>
    <property type="molecule type" value="Genomic_DNA"/>
</dbReference>
<protein>
    <submittedName>
        <fullName evidence="2">Uncharacterized protein</fullName>
    </submittedName>
</protein>
<gene>
    <name evidence="2" type="ORF">OnM2_092037</name>
</gene>
<sequence length="93" mass="10665">MLLLHSSLNVFFCFFVFCRILHKKKYMYRRLENSSTSSSGCLLPMINHSSCIFELEILFHPSSPVAHILPALEANAVRRLTTITDTNLSHKQP</sequence>
<keyword evidence="1" id="KW-0472">Membrane</keyword>
<organism evidence="2 3">
    <name type="scientific">Erysiphe neolycopersici</name>
    <dbReference type="NCBI Taxonomy" id="212602"/>
    <lineage>
        <taxon>Eukaryota</taxon>
        <taxon>Fungi</taxon>
        <taxon>Dikarya</taxon>
        <taxon>Ascomycota</taxon>
        <taxon>Pezizomycotina</taxon>
        <taxon>Leotiomycetes</taxon>
        <taxon>Erysiphales</taxon>
        <taxon>Erysiphaceae</taxon>
        <taxon>Erysiphe</taxon>
    </lineage>
</organism>
<name>A0A420HCB5_9PEZI</name>
<accession>A0A420HCB5</accession>
<reference evidence="2 3" key="1">
    <citation type="journal article" date="2018" name="BMC Genomics">
        <title>Comparative genome analyses reveal sequence features reflecting distinct modes of host-adaptation between dicot and monocot powdery mildew.</title>
        <authorList>
            <person name="Wu Y."/>
            <person name="Ma X."/>
            <person name="Pan Z."/>
            <person name="Kale S.D."/>
            <person name="Song Y."/>
            <person name="King H."/>
            <person name="Zhang Q."/>
            <person name="Presley C."/>
            <person name="Deng X."/>
            <person name="Wei C.I."/>
            <person name="Xiao S."/>
        </authorList>
    </citation>
    <scope>NUCLEOTIDE SEQUENCE [LARGE SCALE GENOMIC DNA]</scope>
    <source>
        <strain evidence="2">UMSG2</strain>
    </source>
</reference>
<evidence type="ECO:0000313" key="2">
    <source>
        <dbReference type="EMBL" id="RKF55067.1"/>
    </source>
</evidence>
<keyword evidence="3" id="KW-1185">Reference proteome</keyword>
<evidence type="ECO:0000256" key="1">
    <source>
        <dbReference type="SAM" id="Phobius"/>
    </source>
</evidence>
<dbReference type="AlphaFoldDB" id="A0A420HCB5"/>